<sequence>MQVGRNNKGDFKMTSKIGIASNHLIHPTERFGTNFVDYIQRDYVTGLRQADVLPFVLPLGDPKDAKAYIESVDGLLLSGGQGVTPILYGEEPLAEVAETDIYRDQFEIALVKAAQEAGKPVLGICRGMQVINVALGGNLYQDIYKQAGATEKHNQYPTSWEIPTHHVTTTSGSWLNQILGERFAVNSFHHQGIHQPGKDLTVVAQSDDHVVEGIESANGKIIGVEFHPEMMRAVHPEFQKIFDYFAELVK</sequence>
<dbReference type="InterPro" id="IPR011697">
    <property type="entry name" value="Peptidase_C26"/>
</dbReference>
<comment type="caution">
    <text evidence="1">The sequence shown here is derived from an EMBL/GenBank/DDBJ whole genome shotgun (WGS) entry which is preliminary data.</text>
</comment>
<dbReference type="InterPro" id="IPR044668">
    <property type="entry name" value="PuuD-like"/>
</dbReference>
<dbReference type="SUPFAM" id="SSF52317">
    <property type="entry name" value="Class I glutamine amidotransferase-like"/>
    <property type="match status" value="1"/>
</dbReference>
<dbReference type="PANTHER" id="PTHR43235:SF1">
    <property type="entry name" value="GLUTAMINE AMIDOTRANSFERASE PB2B2.05-RELATED"/>
    <property type="match status" value="1"/>
</dbReference>
<dbReference type="EMBL" id="AZGK01000016">
    <property type="protein sequence ID" value="KRM45483.1"/>
    <property type="molecule type" value="Genomic_DNA"/>
</dbReference>
<dbReference type="GO" id="GO:0005829">
    <property type="term" value="C:cytosol"/>
    <property type="evidence" value="ECO:0007669"/>
    <property type="project" value="TreeGrafter"/>
</dbReference>
<evidence type="ECO:0000313" key="1">
    <source>
        <dbReference type="EMBL" id="KRM45483.1"/>
    </source>
</evidence>
<dbReference type="Pfam" id="PF07722">
    <property type="entry name" value="Peptidase_C26"/>
    <property type="match status" value="1"/>
</dbReference>
<dbReference type="PANTHER" id="PTHR43235">
    <property type="entry name" value="GLUTAMINE AMIDOTRANSFERASE PB2B2.05-RELATED"/>
    <property type="match status" value="1"/>
</dbReference>
<dbReference type="Proteomes" id="UP000051957">
    <property type="component" value="Unassembled WGS sequence"/>
</dbReference>
<protein>
    <submittedName>
        <fullName evidence="1">Peptidase C26</fullName>
    </submittedName>
</protein>
<dbReference type="PROSITE" id="PS51273">
    <property type="entry name" value="GATASE_TYPE_1"/>
    <property type="match status" value="1"/>
</dbReference>
<dbReference type="Gene3D" id="3.40.50.880">
    <property type="match status" value="1"/>
</dbReference>
<dbReference type="AlphaFoldDB" id="A0A0R1Z0U3"/>
<gene>
    <name evidence="1" type="ORF">FC51_GL000834</name>
</gene>
<dbReference type="GO" id="GO:0016811">
    <property type="term" value="F:hydrolase activity, acting on carbon-nitrogen (but not peptide) bonds, in linear amides"/>
    <property type="evidence" value="ECO:0007669"/>
    <property type="project" value="InterPro"/>
</dbReference>
<accession>A0A0R1Z0U3</accession>
<evidence type="ECO:0000313" key="2">
    <source>
        <dbReference type="Proteomes" id="UP000051957"/>
    </source>
</evidence>
<reference evidence="1 2" key="1">
    <citation type="journal article" date="2015" name="Genome Announc.">
        <title>Expanding the biotechnology potential of lactobacilli through comparative genomics of 213 strains and associated genera.</title>
        <authorList>
            <person name="Sun Z."/>
            <person name="Harris H.M."/>
            <person name="McCann A."/>
            <person name="Guo C."/>
            <person name="Argimon S."/>
            <person name="Zhang W."/>
            <person name="Yang X."/>
            <person name="Jeffery I.B."/>
            <person name="Cooney J.C."/>
            <person name="Kagawa T.F."/>
            <person name="Liu W."/>
            <person name="Song Y."/>
            <person name="Salvetti E."/>
            <person name="Wrobel A."/>
            <person name="Rasinkangas P."/>
            <person name="Parkhill J."/>
            <person name="Rea M.C."/>
            <person name="O'Sullivan O."/>
            <person name="Ritari J."/>
            <person name="Douillard F.P."/>
            <person name="Paul Ross R."/>
            <person name="Yang R."/>
            <person name="Briner A.E."/>
            <person name="Felis G.E."/>
            <person name="de Vos W.M."/>
            <person name="Barrangou R."/>
            <person name="Klaenhammer T.R."/>
            <person name="Caufield P.W."/>
            <person name="Cui Y."/>
            <person name="Zhang H."/>
            <person name="O'Toole P.W."/>
        </authorList>
    </citation>
    <scope>NUCLEOTIDE SEQUENCE [LARGE SCALE GENOMIC DNA]</scope>
    <source>
        <strain evidence="1 2">DSM 5707</strain>
    </source>
</reference>
<organism evidence="1 2">
    <name type="scientific">Lentilactobacillus parabuchneri DSM 5707 = NBRC 107865</name>
    <dbReference type="NCBI Taxonomy" id="1423784"/>
    <lineage>
        <taxon>Bacteria</taxon>
        <taxon>Bacillati</taxon>
        <taxon>Bacillota</taxon>
        <taxon>Bacilli</taxon>
        <taxon>Lactobacillales</taxon>
        <taxon>Lactobacillaceae</taxon>
        <taxon>Lentilactobacillus</taxon>
    </lineage>
</organism>
<dbReference type="PATRIC" id="fig|1423784.4.peg.837"/>
<name>A0A0R1Z0U3_9LACO</name>
<dbReference type="InterPro" id="IPR029062">
    <property type="entry name" value="Class_I_gatase-like"/>
</dbReference>
<proteinExistence type="predicted"/>
<dbReference type="CDD" id="cd01745">
    <property type="entry name" value="GATase1_2"/>
    <property type="match status" value="1"/>
</dbReference>